<dbReference type="InterPro" id="IPR022409">
    <property type="entry name" value="PKD/Chitinase_dom"/>
</dbReference>
<evidence type="ECO:0000256" key="1">
    <source>
        <dbReference type="SAM" id="MobiDB-lite"/>
    </source>
</evidence>
<feature type="region of interest" description="Disordered" evidence="1">
    <location>
        <begin position="397"/>
        <end position="498"/>
    </location>
</feature>
<dbReference type="EMBL" id="NHOA01000134">
    <property type="protein sequence ID" value="PHQ37930.1"/>
    <property type="molecule type" value="Genomic_DNA"/>
</dbReference>
<dbReference type="InterPro" id="IPR013783">
    <property type="entry name" value="Ig-like_fold"/>
</dbReference>
<evidence type="ECO:0000313" key="3">
    <source>
        <dbReference type="EMBL" id="PHQ37930.1"/>
    </source>
</evidence>
<name>A0A2G1WG44_9EURY</name>
<dbReference type="SMART" id="SM00089">
    <property type="entry name" value="PKD"/>
    <property type="match status" value="1"/>
</dbReference>
<reference evidence="3 4" key="1">
    <citation type="journal article" date="2014" name="Front. Microbiol.">
        <title>Population and genomic analysis of the genus Halorubrum.</title>
        <authorList>
            <person name="Fullmer M.S."/>
            <person name="Soucy S.M."/>
            <person name="Swithers K.S."/>
            <person name="Makkay A.M."/>
            <person name="Wheeler R."/>
            <person name="Ventosa A."/>
            <person name="Gogarten J.P."/>
            <person name="Papke R.T."/>
        </authorList>
    </citation>
    <scope>NUCLEOTIDE SEQUENCE [LARGE SCALE GENOMIC DNA]</scope>
    <source>
        <strain evidence="3 4">C49</strain>
    </source>
</reference>
<dbReference type="Pfam" id="PF18911">
    <property type="entry name" value="PKD_4"/>
    <property type="match status" value="1"/>
</dbReference>
<accession>A0A2G1WG44</accession>
<organism evidence="3 4">
    <name type="scientific">Halorubrum persicum</name>
    <dbReference type="NCBI Taxonomy" id="1383844"/>
    <lineage>
        <taxon>Archaea</taxon>
        <taxon>Methanobacteriati</taxon>
        <taxon>Methanobacteriota</taxon>
        <taxon>Stenosarchaea group</taxon>
        <taxon>Halobacteria</taxon>
        <taxon>Halobacteriales</taxon>
        <taxon>Haloferacaceae</taxon>
        <taxon>Halorubrum</taxon>
    </lineage>
</organism>
<evidence type="ECO:0000259" key="2">
    <source>
        <dbReference type="PROSITE" id="PS50093"/>
    </source>
</evidence>
<evidence type="ECO:0000313" key="4">
    <source>
        <dbReference type="Proteomes" id="UP000222824"/>
    </source>
</evidence>
<dbReference type="Gene3D" id="2.60.120.200">
    <property type="match status" value="1"/>
</dbReference>
<comment type="caution">
    <text evidence="3">The sequence shown here is derived from an EMBL/GenBank/DDBJ whole genome shotgun (WGS) entry which is preliminary data.</text>
</comment>
<gene>
    <name evidence="3" type="ORF">DJ69_14165</name>
</gene>
<dbReference type="Gene3D" id="2.60.40.10">
    <property type="entry name" value="Immunoglobulins"/>
    <property type="match status" value="2"/>
</dbReference>
<dbReference type="InterPro" id="IPR035986">
    <property type="entry name" value="PKD_dom_sf"/>
</dbReference>
<dbReference type="SUPFAM" id="SSF49899">
    <property type="entry name" value="Concanavalin A-like lectins/glucanases"/>
    <property type="match status" value="1"/>
</dbReference>
<feature type="region of interest" description="Disordered" evidence="1">
    <location>
        <begin position="20"/>
        <end position="46"/>
    </location>
</feature>
<proteinExistence type="predicted"/>
<feature type="region of interest" description="Disordered" evidence="1">
    <location>
        <begin position="512"/>
        <end position="545"/>
    </location>
</feature>
<dbReference type="PROSITE" id="PS50093">
    <property type="entry name" value="PKD"/>
    <property type="match status" value="1"/>
</dbReference>
<feature type="compositionally biased region" description="Low complexity" evidence="1">
    <location>
        <begin position="431"/>
        <end position="441"/>
    </location>
</feature>
<protein>
    <recommendedName>
        <fullName evidence="2">PKD domain-containing protein</fullName>
    </recommendedName>
</protein>
<dbReference type="CDD" id="cd00146">
    <property type="entry name" value="PKD"/>
    <property type="match status" value="1"/>
</dbReference>
<dbReference type="InterPro" id="IPR000601">
    <property type="entry name" value="PKD_dom"/>
</dbReference>
<sequence length="576" mass="59611">MTNSLILDFVSVVMAGENVRTSHSSDERGVSASLPSSDSGETRGSRVGRRTVLGAIAAGSVLGAVGMPSVAADGHLVRADDLVARWPFAEGFGDTVGNADGAAEYGNPSVGTFGGRSGVQFDGDDGMQVGSGSDNPQLSIARRDNGPATVVGWVYFDRSEGGKPNGEEANHHLLRNDAEYVFAGRPDTGDAETVRLSFRTGDLGGGVVYSTEDHVDAELDVSVGEWHHVAVVFDPANAIRIHVDGEVRFSDDEMDGYSPRNTNYWSHQTIGSWYGTGNPDWYGLLVGKLSDLRIYRAELSAGEIDQIRTESEGGDPAYDVSIASTTSPVEAGERLEVSVEVTNAGGATGTTDVTLESTGGSVVDSATFSLDPEETATATLTWETAESDVTDGEIVVRSGSDQASASVRVEEVSDGNDDEADDGGSDDSTDDNGSGDNAAGGEEPTAAFEHAPTSPSVGQQVAFDATESSSPDGEIVEYRWDFGDGGTGEGQTATHTYTESGGFNVTLTVTDDADRASQSADPLEVTGAEDDSDDGTSSVEIPGFGVGTAVSSLVGAGYLMRSRLGPGDGGDNAEGD</sequence>
<keyword evidence="4" id="KW-1185">Reference proteome</keyword>
<dbReference type="Proteomes" id="UP000222824">
    <property type="component" value="Unassembled WGS sequence"/>
</dbReference>
<dbReference type="Pfam" id="PF13385">
    <property type="entry name" value="Laminin_G_3"/>
    <property type="match status" value="1"/>
</dbReference>
<dbReference type="SUPFAM" id="SSF49299">
    <property type="entry name" value="PKD domain"/>
    <property type="match status" value="1"/>
</dbReference>
<feature type="compositionally biased region" description="Acidic residues" evidence="1">
    <location>
        <begin position="412"/>
        <end position="430"/>
    </location>
</feature>
<dbReference type="InterPro" id="IPR013320">
    <property type="entry name" value="ConA-like_dom_sf"/>
</dbReference>
<dbReference type="AlphaFoldDB" id="A0A2G1WG44"/>
<feature type="domain" description="PKD" evidence="2">
    <location>
        <begin position="444"/>
        <end position="521"/>
    </location>
</feature>